<name>A0A2C6LBL1_9APIC</name>
<feature type="region of interest" description="Disordered" evidence="7">
    <location>
        <begin position="237"/>
        <end position="280"/>
    </location>
</feature>
<gene>
    <name evidence="8" type="ORF">CSUI_001109</name>
</gene>
<dbReference type="SUPFAM" id="SSF103506">
    <property type="entry name" value="Mitochondrial carrier"/>
    <property type="match status" value="1"/>
</dbReference>
<dbReference type="PANTHER" id="PTHR24089">
    <property type="entry name" value="SOLUTE CARRIER FAMILY 25"/>
    <property type="match status" value="1"/>
</dbReference>
<feature type="compositionally biased region" description="Basic and acidic residues" evidence="7">
    <location>
        <begin position="89"/>
        <end position="103"/>
    </location>
</feature>
<feature type="compositionally biased region" description="Low complexity" evidence="7">
    <location>
        <begin position="376"/>
        <end position="390"/>
    </location>
</feature>
<comment type="caution">
    <text evidence="8">The sequence shown here is derived from an EMBL/GenBank/DDBJ whole genome shotgun (WGS) entry which is preliminary data.</text>
</comment>
<feature type="compositionally biased region" description="Polar residues" evidence="7">
    <location>
        <begin position="1"/>
        <end position="10"/>
    </location>
</feature>
<keyword evidence="9" id="KW-1185">Reference proteome</keyword>
<protein>
    <submittedName>
        <fullName evidence="8">Mitochondrial carrier superfamily protein</fullName>
    </submittedName>
</protein>
<evidence type="ECO:0000313" key="8">
    <source>
        <dbReference type="EMBL" id="PHJ25039.1"/>
    </source>
</evidence>
<feature type="region of interest" description="Disordered" evidence="7">
    <location>
        <begin position="1"/>
        <end position="28"/>
    </location>
</feature>
<dbReference type="VEuPathDB" id="ToxoDB:CSUI_001109"/>
<evidence type="ECO:0000313" key="9">
    <source>
        <dbReference type="Proteomes" id="UP000221165"/>
    </source>
</evidence>
<keyword evidence="4" id="KW-0677">Repeat</keyword>
<feature type="compositionally biased region" description="Polar residues" evidence="7">
    <location>
        <begin position="241"/>
        <end position="253"/>
    </location>
</feature>
<evidence type="ECO:0000256" key="7">
    <source>
        <dbReference type="SAM" id="MobiDB-lite"/>
    </source>
</evidence>
<dbReference type="InterPro" id="IPR018108">
    <property type="entry name" value="MCP_transmembrane"/>
</dbReference>
<dbReference type="Proteomes" id="UP000221165">
    <property type="component" value="Unassembled WGS sequence"/>
</dbReference>
<keyword evidence="3 6" id="KW-0812">Transmembrane</keyword>
<evidence type="ECO:0000256" key="6">
    <source>
        <dbReference type="PROSITE-ProRule" id="PRU00282"/>
    </source>
</evidence>
<evidence type="ECO:0000256" key="2">
    <source>
        <dbReference type="ARBA" id="ARBA00022448"/>
    </source>
</evidence>
<feature type="repeat" description="Solcar" evidence="6">
    <location>
        <begin position="472"/>
        <end position="549"/>
    </location>
</feature>
<dbReference type="AlphaFoldDB" id="A0A2C6LBL1"/>
<keyword evidence="2" id="KW-0813">Transport</keyword>
<dbReference type="EMBL" id="MIGC01000435">
    <property type="protein sequence ID" value="PHJ25039.1"/>
    <property type="molecule type" value="Genomic_DNA"/>
</dbReference>
<dbReference type="Gene3D" id="1.50.40.10">
    <property type="entry name" value="Mitochondrial carrier domain"/>
    <property type="match status" value="2"/>
</dbReference>
<proteinExistence type="predicted"/>
<dbReference type="InterPro" id="IPR002067">
    <property type="entry name" value="MCP"/>
</dbReference>
<dbReference type="GeneID" id="94424526"/>
<feature type="repeat" description="Solcar" evidence="6">
    <location>
        <begin position="578"/>
        <end position="667"/>
    </location>
</feature>
<dbReference type="GO" id="GO:0016020">
    <property type="term" value="C:membrane"/>
    <property type="evidence" value="ECO:0007669"/>
    <property type="project" value="UniProtKB-SubCell"/>
</dbReference>
<organism evidence="8 9">
    <name type="scientific">Cystoisospora suis</name>
    <dbReference type="NCBI Taxonomy" id="483139"/>
    <lineage>
        <taxon>Eukaryota</taxon>
        <taxon>Sar</taxon>
        <taxon>Alveolata</taxon>
        <taxon>Apicomplexa</taxon>
        <taxon>Conoidasida</taxon>
        <taxon>Coccidia</taxon>
        <taxon>Eucoccidiorida</taxon>
        <taxon>Eimeriorina</taxon>
        <taxon>Sarcocystidae</taxon>
        <taxon>Cystoisospora</taxon>
    </lineage>
</organism>
<sequence>MPVSTGSNRDSGAAAPRSLTPTADSPVASLSAEDAALSASRTRGGVTKLSPVELMVSGVASGLLTKTVCAPMDRLRLLFQVQGMLLHQQERQNARSPTRESPSERPVSQSIRSAAPSGLSSCSSPQPSVSPRVFRSRSSPISLLTLTSPASSEPSSNPSSRSLLRGDRATAKYSGILSSLRLVIKEEGVLGLWRGNGANTCRAAVAYAIKFPTNDWACSLLKGDIQLASRKAEGRHFSKASVHSSPTQGSLDSLGTDGGAAGTSPGDDGHGKGSHAGRSSNTQKLGVWDLMMAGSLAGILQKAVCYPLDLVSVRIAMGVNTAALAGYTLDHSGARYTAQFHIEPLPGAETSVSSRNAIVSTNTSNVPLNVLTSSISPTASSSSLSSSSSTEPARFTSQSTSEDIKLKDASSSGTQTCRDGEKHLRRLGSQPPSVTSSSMEKTHISTRKVGGHSAADPSASSRTISECSSLRQGMLKSFASRSVLPSRRPGPTDTFPESRQLYSGLWNCVHRIFMTEGVSGFYKGFGVALWSGVPYVMLQMTFYELWKRQLSTLFGVPSSATGGEGERSNPTSSSSWLRKLMSSSTAGSLANFTAQLIVFPFDTARKRLMADGIDGREKLYSSCRACLASIYRREGIAALYSGLGPATLRCLPAGAVQFTSYEAMKCLFDLRHQM</sequence>
<evidence type="ECO:0000256" key="4">
    <source>
        <dbReference type="ARBA" id="ARBA00022737"/>
    </source>
</evidence>
<dbReference type="InterPro" id="IPR023395">
    <property type="entry name" value="MCP_dom_sf"/>
</dbReference>
<feature type="compositionally biased region" description="Low complexity" evidence="7">
    <location>
        <begin position="145"/>
        <end position="163"/>
    </location>
</feature>
<keyword evidence="5 6" id="KW-0472">Membrane</keyword>
<dbReference type="PROSITE" id="PS50920">
    <property type="entry name" value="SOLCAR"/>
    <property type="match status" value="3"/>
</dbReference>
<evidence type="ECO:0000256" key="1">
    <source>
        <dbReference type="ARBA" id="ARBA00004141"/>
    </source>
</evidence>
<feature type="region of interest" description="Disordered" evidence="7">
    <location>
        <begin position="376"/>
        <end position="462"/>
    </location>
</feature>
<dbReference type="GO" id="GO:0055085">
    <property type="term" value="P:transmembrane transport"/>
    <property type="evidence" value="ECO:0007669"/>
    <property type="project" value="InterPro"/>
</dbReference>
<evidence type="ECO:0000256" key="3">
    <source>
        <dbReference type="ARBA" id="ARBA00022692"/>
    </source>
</evidence>
<dbReference type="RefSeq" id="XP_067926711.1">
    <property type="nucleotide sequence ID" value="XM_068061315.1"/>
</dbReference>
<feature type="region of interest" description="Disordered" evidence="7">
    <location>
        <begin position="89"/>
        <end position="134"/>
    </location>
</feature>
<feature type="region of interest" description="Disordered" evidence="7">
    <location>
        <begin position="145"/>
        <end position="164"/>
    </location>
</feature>
<dbReference type="PRINTS" id="PR00926">
    <property type="entry name" value="MITOCARRIER"/>
</dbReference>
<dbReference type="Pfam" id="PF00153">
    <property type="entry name" value="Mito_carr"/>
    <property type="match status" value="5"/>
</dbReference>
<feature type="compositionally biased region" description="Polar residues" evidence="7">
    <location>
        <begin position="430"/>
        <end position="439"/>
    </location>
</feature>
<comment type="subcellular location">
    <subcellularLocation>
        <location evidence="1">Membrane</location>
        <topology evidence="1">Multi-pass membrane protein</topology>
    </subcellularLocation>
</comment>
<accession>A0A2C6LBL1</accession>
<feature type="compositionally biased region" description="Low complexity" evidence="7">
    <location>
        <begin position="112"/>
        <end position="134"/>
    </location>
</feature>
<reference evidence="8 9" key="1">
    <citation type="journal article" date="2017" name="Int. J. Parasitol.">
        <title>The genome of the protozoan parasite Cystoisospora suis and a reverse vaccinology approach to identify vaccine candidates.</title>
        <authorList>
            <person name="Palmieri N."/>
            <person name="Shrestha A."/>
            <person name="Ruttkowski B."/>
            <person name="Beck T."/>
            <person name="Vogl C."/>
            <person name="Tomley F."/>
            <person name="Blake D.P."/>
            <person name="Joachim A."/>
        </authorList>
    </citation>
    <scope>NUCLEOTIDE SEQUENCE [LARGE SCALE GENOMIC DNA]</scope>
    <source>
        <strain evidence="8 9">Wien I</strain>
    </source>
</reference>
<dbReference type="OrthoDB" id="270584at2759"/>
<feature type="repeat" description="Solcar" evidence="6">
    <location>
        <begin position="140"/>
        <end position="220"/>
    </location>
</feature>
<evidence type="ECO:0000256" key="5">
    <source>
        <dbReference type="ARBA" id="ARBA00023136"/>
    </source>
</evidence>